<gene>
    <name evidence="6" type="ORF">TM35_000062070</name>
</gene>
<protein>
    <submittedName>
        <fullName evidence="6">Fatty acyl CoA syntetase 1</fullName>
    </submittedName>
</protein>
<proteinExistence type="inferred from homology"/>
<keyword evidence="3" id="KW-0547">Nucleotide-binding</keyword>
<keyword evidence="7" id="KW-1185">Reference proteome</keyword>
<dbReference type="GO" id="GO:0016020">
    <property type="term" value="C:membrane"/>
    <property type="evidence" value="ECO:0007669"/>
    <property type="project" value="TreeGrafter"/>
</dbReference>
<evidence type="ECO:0000259" key="5">
    <source>
        <dbReference type="Pfam" id="PF00501"/>
    </source>
</evidence>
<accession>A0A1X0P2Q8</accession>
<dbReference type="InterPro" id="IPR042099">
    <property type="entry name" value="ANL_N_sf"/>
</dbReference>
<dbReference type="VEuPathDB" id="TriTrypDB:TM35_000062070"/>
<dbReference type="GO" id="GO:0005783">
    <property type="term" value="C:endoplasmic reticulum"/>
    <property type="evidence" value="ECO:0007669"/>
    <property type="project" value="TreeGrafter"/>
</dbReference>
<evidence type="ECO:0000313" key="7">
    <source>
        <dbReference type="Proteomes" id="UP000192257"/>
    </source>
</evidence>
<comment type="caution">
    <text evidence="6">The sequence shown here is derived from an EMBL/GenBank/DDBJ whole genome shotgun (WGS) entry which is preliminary data.</text>
</comment>
<feature type="domain" description="AMP-dependent synthetase/ligase" evidence="5">
    <location>
        <begin position="118"/>
        <end position="520"/>
    </location>
</feature>
<dbReference type="GO" id="GO:0004467">
    <property type="term" value="F:long-chain fatty acid-CoA ligase activity"/>
    <property type="evidence" value="ECO:0007669"/>
    <property type="project" value="TreeGrafter"/>
</dbReference>
<dbReference type="OrthoDB" id="1700726at2759"/>
<dbReference type="GO" id="GO:0005524">
    <property type="term" value="F:ATP binding"/>
    <property type="evidence" value="ECO:0007669"/>
    <property type="project" value="UniProtKB-KW"/>
</dbReference>
<dbReference type="Pfam" id="PF00501">
    <property type="entry name" value="AMP-binding"/>
    <property type="match status" value="1"/>
</dbReference>
<dbReference type="PANTHER" id="PTHR43272:SF83">
    <property type="entry name" value="ACYL-COA SYNTHETASE LONG-CHAIN, ISOFORM J"/>
    <property type="match status" value="1"/>
</dbReference>
<dbReference type="RefSeq" id="XP_028885268.1">
    <property type="nucleotide sequence ID" value="XM_029023244.1"/>
</dbReference>
<dbReference type="InterPro" id="IPR000873">
    <property type="entry name" value="AMP-dep_synth/lig_dom"/>
</dbReference>
<evidence type="ECO:0000256" key="4">
    <source>
        <dbReference type="ARBA" id="ARBA00022840"/>
    </source>
</evidence>
<dbReference type="STRING" id="67003.A0A1X0P2Q8"/>
<keyword evidence="2" id="KW-0436">Ligase</keyword>
<evidence type="ECO:0000256" key="3">
    <source>
        <dbReference type="ARBA" id="ARBA00022741"/>
    </source>
</evidence>
<evidence type="ECO:0000313" key="6">
    <source>
        <dbReference type="EMBL" id="ORC91202.1"/>
    </source>
</evidence>
<evidence type="ECO:0000256" key="1">
    <source>
        <dbReference type="ARBA" id="ARBA00006432"/>
    </source>
</evidence>
<dbReference type="Proteomes" id="UP000192257">
    <property type="component" value="Unassembled WGS sequence"/>
</dbReference>
<dbReference type="AlphaFoldDB" id="A0A1X0P2Q8"/>
<organism evidence="6 7">
    <name type="scientific">Trypanosoma theileri</name>
    <dbReference type="NCBI Taxonomy" id="67003"/>
    <lineage>
        <taxon>Eukaryota</taxon>
        <taxon>Discoba</taxon>
        <taxon>Euglenozoa</taxon>
        <taxon>Kinetoplastea</taxon>
        <taxon>Metakinetoplastina</taxon>
        <taxon>Trypanosomatida</taxon>
        <taxon>Trypanosomatidae</taxon>
        <taxon>Trypanosoma</taxon>
    </lineage>
</organism>
<dbReference type="Gene3D" id="3.40.50.12780">
    <property type="entry name" value="N-terminal domain of ligase-like"/>
    <property type="match status" value="1"/>
</dbReference>
<dbReference type="GeneID" id="39983024"/>
<name>A0A1X0P2Q8_9TRYP</name>
<reference evidence="6 7" key="1">
    <citation type="submission" date="2017-03" db="EMBL/GenBank/DDBJ databases">
        <title>An alternative strategy for trypanosome survival in the mammalian bloodstream revealed through genome and transcriptome analysis of the ubiquitous bovine parasite Trypanosoma (Megatrypanum) theileri.</title>
        <authorList>
            <person name="Kelly S."/>
            <person name="Ivens A."/>
            <person name="Mott A."/>
            <person name="O'Neill E."/>
            <person name="Emms D."/>
            <person name="Macleod O."/>
            <person name="Voorheis P."/>
            <person name="Matthews J."/>
            <person name="Matthews K."/>
            <person name="Carrington M."/>
        </authorList>
    </citation>
    <scope>NUCLEOTIDE SEQUENCE [LARGE SCALE GENOMIC DNA]</scope>
    <source>
        <strain evidence="6">Edinburgh</strain>
    </source>
</reference>
<dbReference type="SUPFAM" id="SSF56801">
    <property type="entry name" value="Acetyl-CoA synthetase-like"/>
    <property type="match status" value="1"/>
</dbReference>
<comment type="similarity">
    <text evidence="1">Belongs to the ATP-dependent AMP-binding enzyme family.</text>
</comment>
<dbReference type="PANTHER" id="PTHR43272">
    <property type="entry name" value="LONG-CHAIN-FATTY-ACID--COA LIGASE"/>
    <property type="match status" value="1"/>
</dbReference>
<sequence>MGGCVASLLVKRSHASEVPDHFMVDRKNYGPLAVVCAPSEDDVSSPIYRVVNMSDEEHKERCKEWYEGDNFMQLLERNCKERADQRAVAYRTVNRVETEKRTDSKGRVKDWQITYLNDPLYITYGDFWAKSIAFGKGLCELGLTNGSDVAMYADSRWEWIASVVGIWSQDMVPVTVYANLGENALLYALKEAECPAIVCSGQSVKSLLPLLKKANMEHTKLIYFDALPAGLDVEEMVVVPWNGVVEKGQQSSRTYTIPKDCNRTSLVMYTSGTVAEPKGVIHTFGSLNAGARALDDRLTELSGPKQEGDTYLVYLPLAHILEFICEIIMLNRGTMLCYGSPRTLTDVTARPRGDLAEFKPMLFVGVPRIFDTIKKTVESQLPPPGSVKRKIFDAAYAARLQALQDGKDTPFLNEKVFKVPRNMFGGKTRGIVCGGAPLGDKTQEFMNVVFGIPMAQGYGLTETCCNGTVQRTGELYPAVGQLLKGIEVKLLDTDDYKHTDKPNPRGELLLRGPAVFKGYLKQEKTTEAAFLPGGWFRTGDVADIDESGCLRLIGRVKALAKNLLGEYIALEFLEALYAQHPLACPNGVCVLVHPQRAYICALILTDEAKALSFAASAGISGASWPAVLREPRLQEAAVAGLAALGRAEGRRPFELPRRVRVLADEWTPENGLLTASMKIRRKAVDEQYADVIAELFAEE</sequence>
<evidence type="ECO:0000256" key="2">
    <source>
        <dbReference type="ARBA" id="ARBA00022598"/>
    </source>
</evidence>
<keyword evidence="4" id="KW-0067">ATP-binding</keyword>
<dbReference type="EMBL" id="NBCO01000006">
    <property type="protein sequence ID" value="ORC91202.1"/>
    <property type="molecule type" value="Genomic_DNA"/>
</dbReference>